<sequence>MRALIVVDMQEDYIGENSKYLYEREKIITNINMRIAEYYANKDSVIYIKNLKVRRQENYVSEFVPDLNVVSDVVIIKDKSSCFSNPILLDYLKEHSINDIEVVGIDGNCCVKSTASDAVKAGYFASIKENCVGVLNKQRFIQSKDKMLKLGVSIL</sequence>
<proteinExistence type="inferred from homology"/>
<dbReference type="Gene3D" id="3.40.50.850">
    <property type="entry name" value="Isochorismatase-like"/>
    <property type="match status" value="1"/>
</dbReference>
<dbReference type="EMBL" id="FOJI01000012">
    <property type="protein sequence ID" value="SEW35996.1"/>
    <property type="molecule type" value="Genomic_DNA"/>
</dbReference>
<accession>A0A1I0R6I2</accession>
<evidence type="ECO:0000313" key="5">
    <source>
        <dbReference type="Proteomes" id="UP000199701"/>
    </source>
</evidence>
<dbReference type="STRING" id="99656.SAMN05421659_11243"/>
<dbReference type="PANTHER" id="PTHR43540:SF6">
    <property type="entry name" value="ISOCHORISMATASE-LIKE DOMAIN-CONTAINING PROTEIN"/>
    <property type="match status" value="1"/>
</dbReference>
<gene>
    <name evidence="4" type="ORF">SAMN05421659_11243</name>
</gene>
<keyword evidence="2" id="KW-0378">Hydrolase</keyword>
<dbReference type="InterPro" id="IPR050272">
    <property type="entry name" value="Isochorismatase-like_hydrls"/>
</dbReference>
<dbReference type="InterPro" id="IPR000868">
    <property type="entry name" value="Isochorismatase-like_dom"/>
</dbReference>
<reference evidence="4 5" key="1">
    <citation type="submission" date="2016-10" db="EMBL/GenBank/DDBJ databases">
        <authorList>
            <person name="de Groot N.N."/>
        </authorList>
    </citation>
    <scope>NUCLEOTIDE SEQUENCE [LARGE SCALE GENOMIC DNA]</scope>
    <source>
        <strain evidence="4 5">DSM 9179</strain>
    </source>
</reference>
<dbReference type="CDD" id="cd00431">
    <property type="entry name" value="cysteine_hydrolases"/>
    <property type="match status" value="1"/>
</dbReference>
<evidence type="ECO:0000256" key="1">
    <source>
        <dbReference type="ARBA" id="ARBA00006336"/>
    </source>
</evidence>
<evidence type="ECO:0000256" key="2">
    <source>
        <dbReference type="ARBA" id="ARBA00022801"/>
    </source>
</evidence>
<dbReference type="RefSeq" id="WP_170841423.1">
    <property type="nucleotide sequence ID" value="NZ_FOJI01000012.1"/>
</dbReference>
<evidence type="ECO:0000313" key="4">
    <source>
        <dbReference type="EMBL" id="SEW35996.1"/>
    </source>
</evidence>
<comment type="similarity">
    <text evidence="1">Belongs to the isochorismatase family.</text>
</comment>
<dbReference type="Pfam" id="PF00857">
    <property type="entry name" value="Isochorismatase"/>
    <property type="match status" value="1"/>
</dbReference>
<keyword evidence="5" id="KW-1185">Reference proteome</keyword>
<dbReference type="InterPro" id="IPR036380">
    <property type="entry name" value="Isochorismatase-like_sf"/>
</dbReference>
<dbReference type="SUPFAM" id="SSF52499">
    <property type="entry name" value="Isochorismatase-like hydrolases"/>
    <property type="match status" value="1"/>
</dbReference>
<dbReference type="GO" id="GO:0016787">
    <property type="term" value="F:hydrolase activity"/>
    <property type="evidence" value="ECO:0007669"/>
    <property type="project" value="UniProtKB-KW"/>
</dbReference>
<dbReference type="AlphaFoldDB" id="A0A1I0R6I2"/>
<dbReference type="PANTHER" id="PTHR43540">
    <property type="entry name" value="PEROXYUREIDOACRYLATE/UREIDOACRYLATE AMIDOHYDROLASE-RELATED"/>
    <property type="match status" value="1"/>
</dbReference>
<name>A0A1I0R6I2_9FIRM</name>
<evidence type="ECO:0000259" key="3">
    <source>
        <dbReference type="Pfam" id="PF00857"/>
    </source>
</evidence>
<feature type="domain" description="Isochorismatase-like" evidence="3">
    <location>
        <begin position="3"/>
        <end position="139"/>
    </location>
</feature>
<dbReference type="Proteomes" id="UP000199701">
    <property type="component" value="Unassembled WGS sequence"/>
</dbReference>
<organism evidence="4 5">
    <name type="scientific">[Clostridium] fimetarium</name>
    <dbReference type="NCBI Taxonomy" id="99656"/>
    <lineage>
        <taxon>Bacteria</taxon>
        <taxon>Bacillati</taxon>
        <taxon>Bacillota</taxon>
        <taxon>Clostridia</taxon>
        <taxon>Lachnospirales</taxon>
        <taxon>Lachnospiraceae</taxon>
    </lineage>
</organism>
<protein>
    <submittedName>
        <fullName evidence="4">Nicotinamidase-related amidase</fullName>
    </submittedName>
</protein>